<dbReference type="InterPro" id="IPR036400">
    <property type="entry name" value="Cyt_B5-like_heme/steroid_sf"/>
</dbReference>
<keyword evidence="12 15" id="KW-0505">Motor protein</keyword>
<feature type="region of interest" description="Disordered" evidence="16">
    <location>
        <begin position="1669"/>
        <end position="1759"/>
    </location>
</feature>
<feature type="binding site" evidence="15">
    <location>
        <begin position="106"/>
        <end position="113"/>
    </location>
    <ligand>
        <name>ATP</name>
        <dbReference type="ChEBI" id="CHEBI:30616"/>
    </ligand>
</feature>
<evidence type="ECO:0000256" key="5">
    <source>
        <dbReference type="ARBA" id="ARBA00022679"/>
    </source>
</evidence>
<dbReference type="PROSITE" id="PS51456">
    <property type="entry name" value="MYOSIN_MOTOR"/>
    <property type="match status" value="1"/>
</dbReference>
<dbReference type="PANTHER" id="PTHR22914">
    <property type="entry name" value="CHITIN SYNTHASE"/>
    <property type="match status" value="1"/>
</dbReference>
<dbReference type="SMART" id="SM01117">
    <property type="entry name" value="Cyt-b5"/>
    <property type="match status" value="2"/>
</dbReference>
<dbReference type="Gene3D" id="1.10.10.820">
    <property type="match status" value="1"/>
</dbReference>
<keyword evidence="7 15" id="KW-0547">Nucleotide-binding</keyword>
<evidence type="ECO:0000256" key="15">
    <source>
        <dbReference type="PROSITE-ProRule" id="PRU00782"/>
    </source>
</evidence>
<proteinExistence type="inferred from homology"/>
<keyword evidence="3" id="KW-1003">Cell membrane</keyword>
<dbReference type="CDD" id="cd04190">
    <property type="entry name" value="Chitin_synth_C"/>
    <property type="match status" value="1"/>
</dbReference>
<dbReference type="Gene3D" id="3.90.550.10">
    <property type="entry name" value="Spore Coat Polysaccharide Biosynthesis Protein SpsA, Chain A"/>
    <property type="match status" value="1"/>
</dbReference>
<dbReference type="InterPro" id="IPR001199">
    <property type="entry name" value="Cyt_B5-like_heme/steroid-bd"/>
</dbReference>
<keyword evidence="5" id="KW-0808">Transferase</keyword>
<organism evidence="20 21">
    <name type="scientific">Basidiobolus meristosporus CBS 931.73</name>
    <dbReference type="NCBI Taxonomy" id="1314790"/>
    <lineage>
        <taxon>Eukaryota</taxon>
        <taxon>Fungi</taxon>
        <taxon>Fungi incertae sedis</taxon>
        <taxon>Zoopagomycota</taxon>
        <taxon>Entomophthoromycotina</taxon>
        <taxon>Basidiobolomycetes</taxon>
        <taxon>Basidiobolales</taxon>
        <taxon>Basidiobolaceae</taxon>
        <taxon>Basidiobolus</taxon>
    </lineage>
</organism>
<accession>A0A1Y1YXJ8</accession>
<evidence type="ECO:0000256" key="11">
    <source>
        <dbReference type="ARBA" id="ARBA00023136"/>
    </source>
</evidence>
<evidence type="ECO:0000256" key="3">
    <source>
        <dbReference type="ARBA" id="ARBA00022475"/>
    </source>
</evidence>
<dbReference type="Gene3D" id="1.20.120.720">
    <property type="entry name" value="Myosin VI head, motor domain, U50 subdomain"/>
    <property type="match status" value="1"/>
</dbReference>
<comment type="subcellular location">
    <subcellularLocation>
        <location evidence="1">Cell membrane</location>
        <topology evidence="1">Multi-pass membrane protein</topology>
    </subcellularLocation>
</comment>
<dbReference type="InterPro" id="IPR029044">
    <property type="entry name" value="Nucleotide-diphossugar_trans"/>
</dbReference>
<dbReference type="PRINTS" id="PR00193">
    <property type="entry name" value="MYOSINHEAVY"/>
</dbReference>
<dbReference type="GO" id="GO:0031505">
    <property type="term" value="P:fungal-type cell wall organization"/>
    <property type="evidence" value="ECO:0007669"/>
    <property type="project" value="TreeGrafter"/>
</dbReference>
<evidence type="ECO:0000256" key="4">
    <source>
        <dbReference type="ARBA" id="ARBA00022676"/>
    </source>
</evidence>
<dbReference type="GO" id="GO:0016459">
    <property type="term" value="C:myosin complex"/>
    <property type="evidence" value="ECO:0007669"/>
    <property type="project" value="UniProtKB-KW"/>
</dbReference>
<dbReference type="InterPro" id="IPR004835">
    <property type="entry name" value="Chitin_synth"/>
</dbReference>
<evidence type="ECO:0000259" key="18">
    <source>
        <dbReference type="PROSITE" id="PS51456"/>
    </source>
</evidence>
<keyword evidence="10 15" id="KW-0518">Myosin</keyword>
<sequence>MGSNGTIPYDLVTLSSPSEDDVTHVLEDNFEQNNTYLKIGAHVLLSLNHGQISPRKSAELEEYINDFRDAQPTYGDRLRPHIFQTVSHAYLEMRRTGYNQSIVFSGETGSGKSTNKFLALEALGKIREPSKKESHVVKLITNACKILEAFGNAGTVRNPNASRFGSYIEIQFNERGRILGSKFLDYLLEKSRVTQPTHGEQNFHVFHYLHNGASIDERVHFHFADTAEFSYLPQNSAYIREDDARKFHELRDCMKSLGLNKKYQNQIFRLLAAILHLGNLTFVDAHNKNLEASSVKNVEVLDTVAEFLGVSTASLESVLTYKTQLVKKEMCTIFLDAKHAEIQRDSLARALYSLLFSWIVEFVNTKLCSEEQTNFIGLVDMMGFQNRSVDSFNQFCVNFANERIHNFLNHQIFELNNIDYEDQGIAVPNIAYFDNSSCIDLIMKPKTGLISIMDNLASKSENEVSDQELLEALENAQNSHDSFISFPGDSHSGFAIRHYAGKASYSIQGFMEKNTENIGTDFIDLFRGGSDVKPTSNSFIAGLFSNKTVSYQSHPRNNATIVGAQQSAAPTRKPSMRRTRKKDSNKECRAMQFQQAVSELIETLEETTPWFVICIQPNIEGNPNQFDFHHVKSQVRRLGLSQIAERQRFEYTSSVDYDSFVRRYGSHVDLQEPASREAMEQLRTNLGWSERDMMLGSTKVFLNFAAWKYLEDQLRAAENEDRLRRKSTGTNVETMSQAAPSIFTNSGTVNESREYFPATGRVSSPGPVPREYPLSSNPVDNRSFYSGAESYYSDEDYYERESSSIAGTEPYPLKPVGLQEVKREAEVFDPKEHQELSKPRKRWLCCTWALTFWIPTFTLSMCGRMKRPDVQIAWREKTALCMIIFFLCIFVLFFLIFFGRLICPRQYVYSSTELARHTSADSPFVSIRGEVFTIKNFVHYTVPASAIITEYAGKEVGDLLFPMQISMVCDGYDGPIDPAVVMNNYTDVNHKYHDFRYHVMGNQMTNFYQHNVMAFMRAKYLEGQMAYSTQTVRDFGRKGEFWAILDNMVYDLTAYVNGHVGTLFPPGAQTPRVNTQFLDPYLVDLFRYNLGSDITHRFNNLYLDKPELKQKMKVCLQNLFYKGVVDTRNSPQCKFSNYILLACTIFLGSVIFFKFLAALQLGSRREPEEHDKFVICQVPCYTEGEESLKNTIDSLAVLKYDDKRKLLFIIADGMIIGGGNDKPTPRIVLDILGVDESVDPKPVAYKALGEGNQQLNMAKVYTGLYECSGHVVPFMVVVKVGKPSERSKPGNRGKRDSQLIIMNFFNKVHFDRPMCPLELEMYHTLKNVIGVDPYFYEYVLMVDADTIVMPDSLNRMVSCMLNDSKIMGICGETELLNGKATITTMIQVYEYFISHHLAKAFESLFGSVTCLPGCFSMYRFRTPVKAQPLLIADCIVNDYSENKVDTLHKRNLLSLGEDRYLTTLMLKHFNYNKMTFTPDAKCKTNAPDQWSVLLSQRRRWINSTVHNLFELVYLPRLCGFCCFSMRFVVMIDLISTMIMPILCIYLGYLIYSICTDTSNLPLTSIILLAAIYGLQVIIFLVKRQWQHIGWMIVYLISLPIFSFFLPVYSFWHFDDFSWGNTRVVVGESGKVAHVATEEKFDPASVPLKKWSEYELENWEIASQMSDSKDSRVIGSMHSENRSRSQISRVSRADAPSPYQSMSTLPRYGFPAEAYSSRNNSRERSMSPGYAGLPRSMSRATSYDRAPSSNPYSTVNSSSDMRLPVRSFSSSSLNPNNPFSNYNGAAIPPEAGESYFPEPQVNVYPASNPSTPGIPNLPSDEEILQEVRTILSTADLMSITKKQVRDELTHFFGVDMTIRKEYINNCIDMILQGQL</sequence>
<dbReference type="GO" id="GO:0005886">
    <property type="term" value="C:plasma membrane"/>
    <property type="evidence" value="ECO:0007669"/>
    <property type="project" value="UniProtKB-SubCell"/>
</dbReference>
<dbReference type="OrthoDB" id="370884at2759"/>
<keyword evidence="21" id="KW-1185">Reference proteome</keyword>
<feature type="transmembrane region" description="Helical" evidence="17">
    <location>
        <begin position="1588"/>
        <end position="1611"/>
    </location>
</feature>
<feature type="transmembrane region" description="Helical" evidence="17">
    <location>
        <begin position="1527"/>
        <end position="1550"/>
    </location>
</feature>
<dbReference type="GO" id="GO:0003774">
    <property type="term" value="F:cytoskeletal motor activity"/>
    <property type="evidence" value="ECO:0007669"/>
    <property type="project" value="UniProtKB-UniRule"/>
</dbReference>
<gene>
    <name evidence="20" type="ORF">K493DRAFT_312084</name>
</gene>
<dbReference type="STRING" id="1314790.A0A1Y1YXJ8"/>
<feature type="domain" description="Myosin motor" evidence="18">
    <location>
        <begin position="6"/>
        <end position="715"/>
    </location>
</feature>
<dbReference type="GO" id="GO:0005524">
    <property type="term" value="F:ATP binding"/>
    <property type="evidence" value="ECO:0007669"/>
    <property type="project" value="UniProtKB-UniRule"/>
</dbReference>
<dbReference type="SUPFAM" id="SSF53448">
    <property type="entry name" value="Nucleotide-diphospho-sugar transferases"/>
    <property type="match status" value="1"/>
</dbReference>
<keyword evidence="9 17" id="KW-1133">Transmembrane helix</keyword>
<dbReference type="GO" id="GO:0003779">
    <property type="term" value="F:actin binding"/>
    <property type="evidence" value="ECO:0007669"/>
    <property type="project" value="UniProtKB-KW"/>
</dbReference>
<keyword evidence="4" id="KW-0328">Glycosyltransferase</keyword>
<keyword evidence="11 17" id="KW-0472">Membrane</keyword>
<evidence type="ECO:0000313" key="21">
    <source>
        <dbReference type="Proteomes" id="UP000193498"/>
    </source>
</evidence>
<dbReference type="Gene3D" id="3.40.850.10">
    <property type="entry name" value="Kinesin motor domain"/>
    <property type="match status" value="1"/>
</dbReference>
<evidence type="ECO:0000256" key="12">
    <source>
        <dbReference type="ARBA" id="ARBA00023175"/>
    </source>
</evidence>
<dbReference type="CDD" id="cd14879">
    <property type="entry name" value="MYSc_Myo17"/>
    <property type="match status" value="1"/>
</dbReference>
<evidence type="ECO:0000256" key="13">
    <source>
        <dbReference type="ARBA" id="ARBA00023180"/>
    </source>
</evidence>
<protein>
    <recommendedName>
        <fullName evidence="2">chitin synthase</fullName>
        <ecNumber evidence="2">2.4.1.16</ecNumber>
    </recommendedName>
</protein>
<evidence type="ECO:0000256" key="8">
    <source>
        <dbReference type="ARBA" id="ARBA00022840"/>
    </source>
</evidence>
<evidence type="ECO:0000256" key="14">
    <source>
        <dbReference type="ARBA" id="ARBA00023203"/>
    </source>
</evidence>
<dbReference type="Pfam" id="PF00063">
    <property type="entry name" value="Myosin_head"/>
    <property type="match status" value="1"/>
</dbReference>
<feature type="region of interest" description="Disordered" evidence="16">
    <location>
        <begin position="564"/>
        <end position="586"/>
    </location>
</feature>
<keyword evidence="8 15" id="KW-0067">ATP-binding</keyword>
<dbReference type="SUPFAM" id="SSF109715">
    <property type="entry name" value="DEK C-terminal domain"/>
    <property type="match status" value="1"/>
</dbReference>
<evidence type="ECO:0000313" key="20">
    <source>
        <dbReference type="EMBL" id="ORY02427.1"/>
    </source>
</evidence>
<comment type="caution">
    <text evidence="20">The sequence shown here is derived from an EMBL/GenBank/DDBJ whole genome shotgun (WGS) entry which is preliminary data.</text>
</comment>
<dbReference type="EMBL" id="MCFE01000057">
    <property type="protein sequence ID" value="ORY02427.1"/>
    <property type="molecule type" value="Genomic_DNA"/>
</dbReference>
<dbReference type="PROSITE" id="PS51998">
    <property type="entry name" value="DEK_C"/>
    <property type="match status" value="1"/>
</dbReference>
<evidence type="ECO:0000256" key="6">
    <source>
        <dbReference type="ARBA" id="ARBA00022692"/>
    </source>
</evidence>
<name>A0A1Y1YXJ8_9FUNG</name>
<feature type="region of interest" description="Actin-binding" evidence="15">
    <location>
        <begin position="597"/>
        <end position="619"/>
    </location>
</feature>
<dbReference type="SUPFAM" id="SSF52540">
    <property type="entry name" value="P-loop containing nucleoside triphosphate hydrolases"/>
    <property type="match status" value="1"/>
</dbReference>
<dbReference type="Gene3D" id="1.10.10.60">
    <property type="entry name" value="Homeodomain-like"/>
    <property type="match status" value="1"/>
</dbReference>
<evidence type="ECO:0000256" key="7">
    <source>
        <dbReference type="ARBA" id="ARBA00022741"/>
    </source>
</evidence>
<comment type="similarity">
    <text evidence="15">Belongs to the TRAFAC class myosin-kinesin ATPase superfamily. Myosin family.</text>
</comment>
<dbReference type="SUPFAM" id="SSF55856">
    <property type="entry name" value="Cytochrome b5-like heme/steroid binding domain"/>
    <property type="match status" value="2"/>
</dbReference>
<evidence type="ECO:0000256" key="10">
    <source>
        <dbReference type="ARBA" id="ARBA00023123"/>
    </source>
</evidence>
<feature type="transmembrane region" description="Helical" evidence="17">
    <location>
        <begin position="1138"/>
        <end position="1157"/>
    </location>
</feature>
<evidence type="ECO:0000256" key="17">
    <source>
        <dbReference type="SAM" id="Phobius"/>
    </source>
</evidence>
<feature type="transmembrane region" description="Helical" evidence="17">
    <location>
        <begin position="880"/>
        <end position="902"/>
    </location>
</feature>
<reference evidence="20 21" key="1">
    <citation type="submission" date="2016-07" db="EMBL/GenBank/DDBJ databases">
        <title>Pervasive Adenine N6-methylation of Active Genes in Fungi.</title>
        <authorList>
            <consortium name="DOE Joint Genome Institute"/>
            <person name="Mondo S.J."/>
            <person name="Dannebaum R.O."/>
            <person name="Kuo R.C."/>
            <person name="Labutti K."/>
            <person name="Haridas S."/>
            <person name="Kuo A."/>
            <person name="Salamov A."/>
            <person name="Ahrendt S.R."/>
            <person name="Lipzen A."/>
            <person name="Sullivan W."/>
            <person name="Andreopoulos W.B."/>
            <person name="Clum A."/>
            <person name="Lindquist E."/>
            <person name="Daum C."/>
            <person name="Ramamoorthy G.K."/>
            <person name="Gryganskyi A."/>
            <person name="Culley D."/>
            <person name="Magnuson J.K."/>
            <person name="James T.Y."/>
            <person name="O'Malley M.A."/>
            <person name="Stajich J.E."/>
            <person name="Spatafora J.W."/>
            <person name="Visel A."/>
            <person name="Grigoriev I.V."/>
        </authorList>
    </citation>
    <scope>NUCLEOTIDE SEQUENCE [LARGE SCALE GENOMIC DNA]</scope>
    <source>
        <strain evidence="20 21">CBS 931.73</strain>
    </source>
</reference>
<dbReference type="Gene3D" id="1.20.58.530">
    <property type="match status" value="1"/>
</dbReference>
<feature type="domain" description="DEK-C" evidence="19">
    <location>
        <begin position="1816"/>
        <end position="1871"/>
    </location>
</feature>
<dbReference type="Pfam" id="PF08766">
    <property type="entry name" value="DEK_C"/>
    <property type="match status" value="1"/>
</dbReference>
<dbReference type="GO" id="GO:0006031">
    <property type="term" value="P:chitin biosynthetic process"/>
    <property type="evidence" value="ECO:0007669"/>
    <property type="project" value="TreeGrafter"/>
</dbReference>
<dbReference type="PANTHER" id="PTHR22914:SF13">
    <property type="entry name" value="CHITIN SYNTHASE"/>
    <property type="match status" value="1"/>
</dbReference>
<evidence type="ECO:0000256" key="16">
    <source>
        <dbReference type="SAM" id="MobiDB-lite"/>
    </source>
</evidence>
<dbReference type="Gene3D" id="3.10.120.10">
    <property type="entry name" value="Cytochrome b5-like heme/steroid binding domain"/>
    <property type="match status" value="1"/>
</dbReference>
<dbReference type="InterPro" id="IPR036037">
    <property type="entry name" value="MYSc_Myo17"/>
</dbReference>
<evidence type="ECO:0000256" key="9">
    <source>
        <dbReference type="ARBA" id="ARBA00022989"/>
    </source>
</evidence>
<dbReference type="InterPro" id="IPR014876">
    <property type="entry name" value="DEK_C"/>
</dbReference>
<dbReference type="GO" id="GO:0030428">
    <property type="term" value="C:cell septum"/>
    <property type="evidence" value="ECO:0007669"/>
    <property type="project" value="TreeGrafter"/>
</dbReference>
<dbReference type="GO" id="GO:0004100">
    <property type="term" value="F:chitin synthase activity"/>
    <property type="evidence" value="ECO:0007669"/>
    <property type="project" value="UniProtKB-EC"/>
</dbReference>
<dbReference type="SMART" id="SM00242">
    <property type="entry name" value="MYSc"/>
    <property type="match status" value="1"/>
</dbReference>
<dbReference type="Proteomes" id="UP000193498">
    <property type="component" value="Unassembled WGS sequence"/>
</dbReference>
<dbReference type="EC" id="2.4.1.16" evidence="2"/>
<dbReference type="InParanoid" id="A0A1Y1YXJ8"/>
<keyword evidence="13" id="KW-0325">Glycoprotein</keyword>
<dbReference type="InterPro" id="IPR001609">
    <property type="entry name" value="Myosin_head_motor_dom-like"/>
</dbReference>
<dbReference type="InterPro" id="IPR036961">
    <property type="entry name" value="Kinesin_motor_dom_sf"/>
</dbReference>
<keyword evidence="14 15" id="KW-0009">Actin-binding</keyword>
<evidence type="ECO:0000259" key="19">
    <source>
        <dbReference type="PROSITE" id="PS51998"/>
    </source>
</evidence>
<evidence type="ECO:0000256" key="1">
    <source>
        <dbReference type="ARBA" id="ARBA00004651"/>
    </source>
</evidence>
<feature type="transmembrane region" description="Helical" evidence="17">
    <location>
        <begin position="1562"/>
        <end position="1581"/>
    </location>
</feature>
<dbReference type="Pfam" id="PF03142">
    <property type="entry name" value="Chitin_synth_2"/>
    <property type="match status" value="1"/>
</dbReference>
<dbReference type="InterPro" id="IPR027417">
    <property type="entry name" value="P-loop_NTPase"/>
</dbReference>
<keyword evidence="6 17" id="KW-0812">Transmembrane</keyword>
<feature type="compositionally biased region" description="Low complexity" evidence="16">
    <location>
        <begin position="1746"/>
        <end position="1758"/>
    </location>
</feature>
<evidence type="ECO:0000256" key="2">
    <source>
        <dbReference type="ARBA" id="ARBA00012543"/>
    </source>
</evidence>